<feature type="domain" description="ABC transporter" evidence="13">
    <location>
        <begin position="962"/>
        <end position="1186"/>
    </location>
</feature>
<comment type="catalytic activity">
    <reaction evidence="10">
        <text>ATP + H2O = ADP + phosphate + H(+)</text>
        <dbReference type="Rhea" id="RHEA:13065"/>
        <dbReference type="ChEBI" id="CHEBI:15377"/>
        <dbReference type="ChEBI" id="CHEBI:15378"/>
        <dbReference type="ChEBI" id="CHEBI:30616"/>
        <dbReference type="ChEBI" id="CHEBI:43474"/>
        <dbReference type="ChEBI" id="CHEBI:456216"/>
    </reaction>
</comment>
<comment type="pathway">
    <text evidence="2">Protein biosynthesis; polypeptide chain elongation.</text>
</comment>
<keyword evidence="4" id="KW-0963">Cytoplasm</keyword>
<dbReference type="InterPro" id="IPR016024">
    <property type="entry name" value="ARM-type_fold"/>
</dbReference>
<evidence type="ECO:0000256" key="1">
    <source>
        <dbReference type="ARBA" id="ARBA00004496"/>
    </source>
</evidence>
<keyword evidence="5" id="KW-0677">Repeat</keyword>
<dbReference type="SUPFAM" id="SSF54160">
    <property type="entry name" value="Chromo domain-like"/>
    <property type="match status" value="1"/>
</dbReference>
<gene>
    <name evidence="14" type="ORF">PGLA2088_LOCUS42177</name>
</gene>
<dbReference type="InterPro" id="IPR003593">
    <property type="entry name" value="AAA+_ATPase"/>
</dbReference>
<dbReference type="UniPathway" id="UPA00345"/>
<evidence type="ECO:0000256" key="7">
    <source>
        <dbReference type="ARBA" id="ARBA00022768"/>
    </source>
</evidence>
<dbReference type="Pfam" id="PF00575">
    <property type="entry name" value="S1"/>
    <property type="match status" value="2"/>
</dbReference>
<dbReference type="InterPro" id="IPR003439">
    <property type="entry name" value="ABC_transporter-like_ATP-bd"/>
</dbReference>
<comment type="similarity">
    <text evidence="3">Belongs to the ABC transporter superfamily. ABCF family. EF3 subfamily.</text>
</comment>
<comment type="subcellular location">
    <subcellularLocation>
        <location evidence="1">Cytoplasm</location>
    </subcellularLocation>
</comment>
<accession>A0A813L8M3</accession>
<dbReference type="GO" id="GO:0003676">
    <property type="term" value="F:nucleic acid binding"/>
    <property type="evidence" value="ECO:0007669"/>
    <property type="project" value="InterPro"/>
</dbReference>
<evidence type="ECO:0000256" key="3">
    <source>
        <dbReference type="ARBA" id="ARBA00011054"/>
    </source>
</evidence>
<dbReference type="Pfam" id="PF00005">
    <property type="entry name" value="ABC_tran"/>
    <property type="match status" value="2"/>
</dbReference>
<feature type="domain" description="S1 motif" evidence="12">
    <location>
        <begin position="267"/>
        <end position="329"/>
    </location>
</feature>
<dbReference type="Pfam" id="PF24987">
    <property type="entry name" value="HEAT_EF3_N"/>
    <property type="match status" value="1"/>
</dbReference>
<evidence type="ECO:0000256" key="11">
    <source>
        <dbReference type="SAM" id="MobiDB-lite"/>
    </source>
</evidence>
<proteinExistence type="inferred from homology"/>
<feature type="compositionally biased region" description="Basic and acidic residues" evidence="11">
    <location>
        <begin position="450"/>
        <end position="463"/>
    </location>
</feature>
<feature type="compositionally biased region" description="Low complexity" evidence="11">
    <location>
        <begin position="1594"/>
        <end position="1614"/>
    </location>
</feature>
<dbReference type="EMBL" id="CAJNNW010034179">
    <property type="protein sequence ID" value="CAE8721863.1"/>
    <property type="molecule type" value="Genomic_DNA"/>
</dbReference>
<evidence type="ECO:0000259" key="12">
    <source>
        <dbReference type="PROSITE" id="PS50126"/>
    </source>
</evidence>
<evidence type="ECO:0000256" key="2">
    <source>
        <dbReference type="ARBA" id="ARBA00004815"/>
    </source>
</evidence>
<dbReference type="InterPro" id="IPR017871">
    <property type="entry name" value="ABC_transporter-like_CS"/>
</dbReference>
<evidence type="ECO:0000256" key="5">
    <source>
        <dbReference type="ARBA" id="ARBA00022737"/>
    </source>
</evidence>
<dbReference type="SMART" id="SM00316">
    <property type="entry name" value="S1"/>
    <property type="match status" value="3"/>
</dbReference>
<dbReference type="GO" id="GO:0016887">
    <property type="term" value="F:ATP hydrolysis activity"/>
    <property type="evidence" value="ECO:0007669"/>
    <property type="project" value="InterPro"/>
</dbReference>
<dbReference type="SUPFAM" id="SSF50249">
    <property type="entry name" value="Nucleic acid-binding proteins"/>
    <property type="match status" value="3"/>
</dbReference>
<dbReference type="PROSITE" id="PS50893">
    <property type="entry name" value="ABC_TRANSPORTER_2"/>
    <property type="match status" value="2"/>
</dbReference>
<dbReference type="Gene3D" id="2.40.50.990">
    <property type="match status" value="1"/>
</dbReference>
<dbReference type="Proteomes" id="UP000626109">
    <property type="component" value="Unassembled WGS sequence"/>
</dbReference>
<reference evidence="14" key="1">
    <citation type="submission" date="2021-02" db="EMBL/GenBank/DDBJ databases">
        <authorList>
            <person name="Dougan E. K."/>
            <person name="Rhodes N."/>
            <person name="Thang M."/>
            <person name="Chan C."/>
        </authorList>
    </citation>
    <scope>NUCLEOTIDE SEQUENCE</scope>
</reference>
<feature type="compositionally biased region" description="Low complexity" evidence="11">
    <location>
        <begin position="472"/>
        <end position="481"/>
    </location>
</feature>
<organism evidence="14 15">
    <name type="scientific">Polarella glacialis</name>
    <name type="common">Dinoflagellate</name>
    <dbReference type="NCBI Taxonomy" id="89957"/>
    <lineage>
        <taxon>Eukaryota</taxon>
        <taxon>Sar</taxon>
        <taxon>Alveolata</taxon>
        <taxon>Dinophyceae</taxon>
        <taxon>Suessiales</taxon>
        <taxon>Suessiaceae</taxon>
        <taxon>Polarella</taxon>
    </lineage>
</organism>
<dbReference type="PROSITE" id="PS00211">
    <property type="entry name" value="ABC_TRANSPORTER_1"/>
    <property type="match status" value="2"/>
</dbReference>
<feature type="domain" description="S1 motif" evidence="12">
    <location>
        <begin position="60"/>
        <end position="125"/>
    </location>
</feature>
<evidence type="ECO:0000256" key="10">
    <source>
        <dbReference type="ARBA" id="ARBA00049360"/>
    </source>
</evidence>
<dbReference type="SUPFAM" id="SSF48371">
    <property type="entry name" value="ARM repeat"/>
    <property type="match status" value="1"/>
</dbReference>
<feature type="domain" description="S1 motif" evidence="12">
    <location>
        <begin position="157"/>
        <end position="221"/>
    </location>
</feature>
<dbReference type="PANTHER" id="PTHR19211">
    <property type="entry name" value="ATP-BINDING TRANSPORT PROTEIN-RELATED"/>
    <property type="match status" value="1"/>
</dbReference>
<keyword evidence="6" id="KW-0547">Nucleotide-binding</keyword>
<keyword evidence="7" id="KW-0251">Elongation factor</keyword>
<dbReference type="InterPro" id="IPR012340">
    <property type="entry name" value="NA-bd_OB-fold"/>
</dbReference>
<dbReference type="PANTHER" id="PTHR19211:SF5">
    <property type="entry name" value="ELONGATION FACTOR 3A-RELATED"/>
    <property type="match status" value="1"/>
</dbReference>
<comment type="caution">
    <text evidence="14">The sequence shown here is derived from an EMBL/GenBank/DDBJ whole genome shotgun (WGS) entry which is preliminary data.</text>
</comment>
<feature type="region of interest" description="Disordered" evidence="11">
    <location>
        <begin position="1576"/>
        <end position="1614"/>
    </location>
</feature>
<feature type="compositionally biased region" description="Low complexity" evidence="11">
    <location>
        <begin position="499"/>
        <end position="536"/>
    </location>
</feature>
<dbReference type="InterPro" id="IPR011989">
    <property type="entry name" value="ARM-like"/>
</dbReference>
<dbReference type="GO" id="GO:0003746">
    <property type="term" value="F:translation elongation factor activity"/>
    <property type="evidence" value="ECO:0007669"/>
    <property type="project" value="UniProtKB-KW"/>
</dbReference>
<dbReference type="InterPro" id="IPR027417">
    <property type="entry name" value="P-loop_NTPase"/>
</dbReference>
<dbReference type="Gene3D" id="2.40.50.140">
    <property type="entry name" value="Nucleic acid-binding proteins"/>
    <property type="match status" value="3"/>
</dbReference>
<protein>
    <recommendedName>
        <fullName evidence="16">Elongation factor 3</fullName>
    </recommendedName>
</protein>
<dbReference type="SUPFAM" id="SSF52540">
    <property type="entry name" value="P-loop containing nucleoside triphosphate hydrolases"/>
    <property type="match status" value="2"/>
</dbReference>
<name>A0A813L8M3_POLGL</name>
<dbReference type="Gene3D" id="3.40.50.300">
    <property type="entry name" value="P-loop containing nucleotide triphosphate hydrolases"/>
    <property type="match status" value="2"/>
</dbReference>
<evidence type="ECO:0000256" key="9">
    <source>
        <dbReference type="ARBA" id="ARBA00022917"/>
    </source>
</evidence>
<evidence type="ECO:0000256" key="6">
    <source>
        <dbReference type="ARBA" id="ARBA00022741"/>
    </source>
</evidence>
<evidence type="ECO:0008006" key="16">
    <source>
        <dbReference type="Google" id="ProtNLM"/>
    </source>
</evidence>
<dbReference type="GO" id="GO:0005737">
    <property type="term" value="C:cytoplasm"/>
    <property type="evidence" value="ECO:0007669"/>
    <property type="project" value="UniProtKB-SubCell"/>
</dbReference>
<feature type="compositionally biased region" description="Basic and acidic residues" evidence="11">
    <location>
        <begin position="408"/>
        <end position="430"/>
    </location>
</feature>
<feature type="region of interest" description="Disordered" evidence="11">
    <location>
        <begin position="341"/>
        <end position="549"/>
    </location>
</feature>
<evidence type="ECO:0000256" key="4">
    <source>
        <dbReference type="ARBA" id="ARBA00022490"/>
    </source>
</evidence>
<evidence type="ECO:0000313" key="14">
    <source>
        <dbReference type="EMBL" id="CAE8721863.1"/>
    </source>
</evidence>
<dbReference type="InterPro" id="IPR047038">
    <property type="entry name" value="eEF3_chromodomain-like_sf"/>
</dbReference>
<evidence type="ECO:0000259" key="13">
    <source>
        <dbReference type="PROSITE" id="PS50893"/>
    </source>
</evidence>
<dbReference type="InterPro" id="IPR000953">
    <property type="entry name" value="Chromo/chromo_shadow_dom"/>
</dbReference>
<dbReference type="InterPro" id="IPR003029">
    <property type="entry name" value="S1_domain"/>
</dbReference>
<dbReference type="CDD" id="cd03221">
    <property type="entry name" value="ABCF_EF-3"/>
    <property type="match status" value="1"/>
</dbReference>
<evidence type="ECO:0000313" key="15">
    <source>
        <dbReference type="Proteomes" id="UP000626109"/>
    </source>
</evidence>
<dbReference type="Pfam" id="PF24984">
    <property type="entry name" value="HEAT_EF3_GNC1"/>
    <property type="match status" value="1"/>
</dbReference>
<dbReference type="SMART" id="SM00382">
    <property type="entry name" value="AAA"/>
    <property type="match status" value="2"/>
</dbReference>
<sequence length="1614" mass="178167">MTRVDTELARLTLARQDSSLQVSETGEVYFSTEGRGRTQLLKPVDGSLAAGTPLEAFQKLQTVSGSVRSVTDFGIFVDFGAATSGLLPWAHVPEEVETPEIGDRIEELCIVSLDVARQRVSLAVQEEGSDGELRPFKRTTRGSDPKTTRPLDALRLDEVVDGVVRNVTEFGVFVDVGVGVNGLLHMSHLAAGVEYKKGDQVKQLYVRSIDLQKAKFDLAFLQEDSDGRLRPPARRDGGKALALWSPDSNKSLALRGKLRLLDEVQVSEIVRGRVTSLNQYGAAIDFGCTVEGLLPRCEIDFPLHVGDLIVTLRVVRIKDDHPRVIFDLDDDLIFDDAEMEDDEDPSAYSADDFHAEGRSRALPASTAAKRRIKSFPEPGDFQSEFRSRASPASPAGRRRVFPGPDLRMFPEPDEIPRLSRGELRGERLELPRPSNRFTNRRRQREVQPGGDEKGIEALLEELRQSQAPTAESGGASSSQSSPRGHAEVSGVAEGSSLRPPAATTTAPATAATATPRTPPITTAATTAATATATTAPGPEKRAARGPGSGSAEIERLLQRIAAGHCQAQQLAKAVSESAKPVQCLASASAALRLLLRESRSIVPALTALLELNESLGRVSEALLIRNIPALLELYGNRQREVQVAAEDAAETLVAKLNPYGVEAVLPFVLGALRQKEKTEVKIGALRLLALMRDEDTIRPLARHLDKILPHIAEMLNDVKKDVCEAARDTAKVLFECAQNKDLDPYLETIISALMDQDAIPACVNQLSEIVFVQTVETQALSIVMPLIIRGLKDRDERTKRRALIIADNMCKLVPDVTEMQPFLPSLMPLVRKLMEHISDPEVRSVATRCLATLEVADKADRRHFISTKSVMRMLQEKIPEEKLQGLGSSDLPKVVEYVALLCASMSACRSFEYAEWWHCIMPYLSPHFLTIEECEDLVPDLLESCYDAAEGDDVEDSDEEGEDLCNCVFTLGYGASTLLNNTRLHLKRGKCYGLCGPNDCGKSTLLRAINNEQVDGFPPKSELVTAFVEHGIGEKEPECEWTPLEYIFADETIQAMQIPKKKVVAAMRSLGFDNLKLKSEIGHLSGGWKMKLGLVRAMLMCADILLLDEPTGHLDVANVAWLAEYILGLGKDSTRPVTTIVVSHDTGFLDKVCTNVINVKQRKLKTFRGNVTDFVRRCPEAKSYLTLTDERQRFVLPEPGMLEGVKSKGKKLLKMHNVTYTYPANDTPTLFDVSIEVSLLSRVAVIGPNGAGKSTMIKALVGELPVSGRATVWKHPNVRISYVAQHAFHHVEDHLDKTPIQYFLWRFAGGEDREALNFKAEDVNLVKKPYWLNDGVLGRCKDDKEKQKAVEPELILNRRKARIKMSIGEAKYEYQVKWRFSSAENAMWVPREVVVEMGHLRMVQREDEKQAAAHGLVSRPLTQPQIEEHLAGFGLDASFASHTRIGVLSGGQKVKVVLGASMWLSPHILILDEPTNYLDRDSLGALAAGLKEFGGGVIVISHNREFCHAVCDERWVMDAGHLMREGELDKADVKLDIAAKPDEYIDEFGNVHKFDHKKAATEKELKRLKKQKDLARKRGVLQEEDEDEWWDKLQQATHASSAQAAAPETGAAGG</sequence>
<dbReference type="Gene3D" id="1.25.10.10">
    <property type="entry name" value="Leucine-rich Repeat Variant"/>
    <property type="match status" value="1"/>
</dbReference>
<dbReference type="InterPro" id="IPR016197">
    <property type="entry name" value="Chromo-like_dom_sf"/>
</dbReference>
<dbReference type="PROSITE" id="PS50126">
    <property type="entry name" value="S1"/>
    <property type="match status" value="3"/>
</dbReference>
<evidence type="ECO:0000256" key="8">
    <source>
        <dbReference type="ARBA" id="ARBA00022840"/>
    </source>
</evidence>
<keyword evidence="9" id="KW-0648">Protein biosynthesis</keyword>
<dbReference type="GO" id="GO:0005524">
    <property type="term" value="F:ATP binding"/>
    <property type="evidence" value="ECO:0007669"/>
    <property type="project" value="UniProtKB-KW"/>
</dbReference>
<feature type="domain" description="ABC transporter" evidence="13">
    <location>
        <begin position="1213"/>
        <end position="1544"/>
    </location>
</feature>
<keyword evidence="8" id="KW-0067">ATP-binding</keyword>
<dbReference type="SMART" id="SM00298">
    <property type="entry name" value="CHROMO"/>
    <property type="match status" value="1"/>
</dbReference>
<dbReference type="InterPro" id="IPR050611">
    <property type="entry name" value="ABCF"/>
</dbReference>